<dbReference type="RefSeq" id="WP_151672770.1">
    <property type="nucleotide sequence ID" value="NZ_BKCG01000001.1"/>
</dbReference>
<reference evidence="2 3" key="1">
    <citation type="submission" date="2019-08" db="EMBL/GenBank/DDBJ databases">
        <title>Draft genome sequence of Ulvibacter marinus type strain NBRC 109484.</title>
        <authorList>
            <person name="Kawano K."/>
            <person name="Ushijima N."/>
            <person name="Kihara M."/>
            <person name="Itoh H."/>
        </authorList>
    </citation>
    <scope>NUCLEOTIDE SEQUENCE [LARGE SCALE GENOMIC DNA]</scope>
    <source>
        <strain evidence="2 3">NBRC 109484</strain>
    </source>
</reference>
<organism evidence="2 3">
    <name type="scientific">Patiriisocius marinus</name>
    <dbReference type="NCBI Taxonomy" id="1397112"/>
    <lineage>
        <taxon>Bacteria</taxon>
        <taxon>Pseudomonadati</taxon>
        <taxon>Bacteroidota</taxon>
        <taxon>Flavobacteriia</taxon>
        <taxon>Flavobacteriales</taxon>
        <taxon>Flavobacteriaceae</taxon>
        <taxon>Patiriisocius</taxon>
    </lineage>
</organism>
<comment type="caution">
    <text evidence="2">The sequence shown here is derived from an EMBL/GenBank/DDBJ whole genome shotgun (WGS) entry which is preliminary data.</text>
</comment>
<dbReference type="InterPro" id="IPR036680">
    <property type="entry name" value="SPOR-like_sf"/>
</dbReference>
<dbReference type="AlphaFoldDB" id="A0A5J4IY05"/>
<sequence>MQLSTYIKDLLYRYECVIIPGFGAFLANYTTASIDTESHTFYPPGKSISFNRQLQTNDGLLANYVASVEGTSYEKALEKIRSFTGKLSLQLMEGSIATLDGIGDFKLNPENSVAFTPSNAENFNTAAFGLTTFVSSEISRLQATGTSTTTVEEPFLFAPTKRSQPYLKYAAVGLIALALAGFGGMKMYEGNIEQHNFAEKQKATTVLEKQIQEATFVIDNPLPAIELALTKQTGSYHIVAGAFRMEENAATKIEQLQEKGFSATMIGVNKYGLHQVVYSSHTERLDALNALRTIKREENKDAWLLVKKLEE</sequence>
<feature type="domain" description="SPOR" evidence="1">
    <location>
        <begin position="230"/>
        <end position="307"/>
    </location>
</feature>
<dbReference type="Pfam" id="PF18174">
    <property type="entry name" value="HU-CCDC81_bac_1"/>
    <property type="match status" value="1"/>
</dbReference>
<dbReference type="InterPro" id="IPR041268">
    <property type="entry name" value="HU-CCDC81_bac_2"/>
</dbReference>
<dbReference type="InterPro" id="IPR007730">
    <property type="entry name" value="SPOR-like_dom"/>
</dbReference>
<dbReference type="Proteomes" id="UP000326509">
    <property type="component" value="Unassembled WGS sequence"/>
</dbReference>
<dbReference type="PROSITE" id="PS51724">
    <property type="entry name" value="SPOR"/>
    <property type="match status" value="1"/>
</dbReference>
<accession>A0A5J4IY05</accession>
<evidence type="ECO:0000313" key="3">
    <source>
        <dbReference type="Proteomes" id="UP000326509"/>
    </source>
</evidence>
<evidence type="ECO:0000313" key="2">
    <source>
        <dbReference type="EMBL" id="GER58710.1"/>
    </source>
</evidence>
<evidence type="ECO:0000259" key="1">
    <source>
        <dbReference type="PROSITE" id="PS51724"/>
    </source>
</evidence>
<dbReference type="OrthoDB" id="653949at2"/>
<dbReference type="Gene3D" id="3.30.70.1070">
    <property type="entry name" value="Sporulation related repeat"/>
    <property type="match status" value="1"/>
</dbReference>
<dbReference type="GO" id="GO:0042834">
    <property type="term" value="F:peptidoglycan binding"/>
    <property type="evidence" value="ECO:0007669"/>
    <property type="project" value="InterPro"/>
</dbReference>
<proteinExistence type="predicted"/>
<protein>
    <recommendedName>
        <fullName evidence="1">SPOR domain-containing protein</fullName>
    </recommendedName>
</protein>
<dbReference type="SUPFAM" id="SSF110997">
    <property type="entry name" value="Sporulation related repeat"/>
    <property type="match status" value="1"/>
</dbReference>
<dbReference type="Pfam" id="PF18175">
    <property type="entry name" value="HU-CCDC81_bac_2"/>
    <property type="match status" value="1"/>
</dbReference>
<gene>
    <name evidence="2" type="ORF">ULMA_08180</name>
</gene>
<dbReference type="EMBL" id="BKCG01000001">
    <property type="protein sequence ID" value="GER58710.1"/>
    <property type="molecule type" value="Genomic_DNA"/>
</dbReference>
<keyword evidence="3" id="KW-1185">Reference proteome</keyword>
<name>A0A5J4IY05_9FLAO</name>
<dbReference type="InterPro" id="IPR040495">
    <property type="entry name" value="HU-CCDC81_bac_1"/>
</dbReference>